<dbReference type="SUPFAM" id="SSF55811">
    <property type="entry name" value="Nudix"/>
    <property type="match status" value="1"/>
</dbReference>
<reference evidence="7" key="1">
    <citation type="submission" date="2018-05" db="EMBL/GenBank/DDBJ databases">
        <authorList>
            <person name="Lanie J.A."/>
            <person name="Ng W.-L."/>
            <person name="Kazmierczak K.M."/>
            <person name="Andrzejewski T.M."/>
            <person name="Davidsen T.M."/>
            <person name="Wayne K.J."/>
            <person name="Tettelin H."/>
            <person name="Glass J.I."/>
            <person name="Rusch D."/>
            <person name="Podicherti R."/>
            <person name="Tsui H.-C.T."/>
            <person name="Winkler M.E."/>
        </authorList>
    </citation>
    <scope>NUCLEOTIDE SEQUENCE</scope>
</reference>
<evidence type="ECO:0000256" key="6">
    <source>
        <dbReference type="ARBA" id="ARBA00023211"/>
    </source>
</evidence>
<dbReference type="PANTHER" id="PTHR12992:SF11">
    <property type="entry name" value="MITOCHONDRIAL COENZYME A DIPHOSPHATASE NUDT8"/>
    <property type="match status" value="1"/>
</dbReference>
<dbReference type="PANTHER" id="PTHR12992">
    <property type="entry name" value="NUDIX HYDROLASE"/>
    <property type="match status" value="1"/>
</dbReference>
<dbReference type="GO" id="GO:0010945">
    <property type="term" value="F:coenzyme A diphosphatase activity"/>
    <property type="evidence" value="ECO:0007669"/>
    <property type="project" value="InterPro"/>
</dbReference>
<evidence type="ECO:0000256" key="1">
    <source>
        <dbReference type="ARBA" id="ARBA00001936"/>
    </source>
</evidence>
<evidence type="ECO:0000256" key="4">
    <source>
        <dbReference type="ARBA" id="ARBA00022801"/>
    </source>
</evidence>
<evidence type="ECO:0000256" key="3">
    <source>
        <dbReference type="ARBA" id="ARBA00022723"/>
    </source>
</evidence>
<gene>
    <name evidence="7" type="ORF">METZ01_LOCUS58388</name>
</gene>
<feature type="non-terminal residue" evidence="7">
    <location>
        <position position="106"/>
    </location>
</feature>
<sequence>MTIDRFIEIIPKIKELIIDSNVSHLKMAPPFRKDLLELTRNNYKNSKNAGVTVLFHPYNNNKVCFTLILRNEYDGVHSNQISLPGGSYEKNDKNIFDTALRETNEE</sequence>
<keyword evidence="3" id="KW-0479">Metal-binding</keyword>
<keyword evidence="6" id="KW-0464">Manganese</keyword>
<protein>
    <recommendedName>
        <fullName evidence="8">Nudix hydrolase domain-containing protein</fullName>
    </recommendedName>
</protein>
<comment type="cofactor">
    <cofactor evidence="2">
        <name>Mg(2+)</name>
        <dbReference type="ChEBI" id="CHEBI:18420"/>
    </cofactor>
</comment>
<dbReference type="InterPro" id="IPR015797">
    <property type="entry name" value="NUDIX_hydrolase-like_dom_sf"/>
</dbReference>
<evidence type="ECO:0000256" key="2">
    <source>
        <dbReference type="ARBA" id="ARBA00001946"/>
    </source>
</evidence>
<dbReference type="AlphaFoldDB" id="A0A381SQ54"/>
<comment type="cofactor">
    <cofactor evidence="1">
        <name>Mn(2+)</name>
        <dbReference type="ChEBI" id="CHEBI:29035"/>
    </cofactor>
</comment>
<keyword evidence="5" id="KW-0460">Magnesium</keyword>
<evidence type="ECO:0000313" key="7">
    <source>
        <dbReference type="EMBL" id="SVA05534.1"/>
    </source>
</evidence>
<dbReference type="InterPro" id="IPR045121">
    <property type="entry name" value="CoAse"/>
</dbReference>
<dbReference type="Gene3D" id="3.90.79.10">
    <property type="entry name" value="Nucleoside Triphosphate Pyrophosphohydrolase"/>
    <property type="match status" value="1"/>
</dbReference>
<dbReference type="GO" id="GO:0046872">
    <property type="term" value="F:metal ion binding"/>
    <property type="evidence" value="ECO:0007669"/>
    <property type="project" value="UniProtKB-KW"/>
</dbReference>
<proteinExistence type="predicted"/>
<evidence type="ECO:0000256" key="5">
    <source>
        <dbReference type="ARBA" id="ARBA00022842"/>
    </source>
</evidence>
<dbReference type="EMBL" id="UINC01003350">
    <property type="protein sequence ID" value="SVA05534.1"/>
    <property type="molecule type" value="Genomic_DNA"/>
</dbReference>
<accession>A0A381SQ54</accession>
<keyword evidence="4" id="KW-0378">Hydrolase</keyword>
<organism evidence="7">
    <name type="scientific">marine metagenome</name>
    <dbReference type="NCBI Taxonomy" id="408172"/>
    <lineage>
        <taxon>unclassified sequences</taxon>
        <taxon>metagenomes</taxon>
        <taxon>ecological metagenomes</taxon>
    </lineage>
</organism>
<name>A0A381SQ54_9ZZZZ</name>
<evidence type="ECO:0008006" key="8">
    <source>
        <dbReference type="Google" id="ProtNLM"/>
    </source>
</evidence>